<dbReference type="InterPro" id="IPR029063">
    <property type="entry name" value="SAM-dependent_MTases_sf"/>
</dbReference>
<name>A0A433CXU9_9FUNG</name>
<dbReference type="InterPro" id="IPR041698">
    <property type="entry name" value="Methyltransf_25"/>
</dbReference>
<comment type="caution">
    <text evidence="3">The sequence shown here is derived from an EMBL/GenBank/DDBJ whole genome shotgun (WGS) entry which is preliminary data.</text>
</comment>
<dbReference type="CDD" id="cd02440">
    <property type="entry name" value="AdoMet_MTases"/>
    <property type="match status" value="1"/>
</dbReference>
<reference evidence="3 4" key="1">
    <citation type="journal article" date="2018" name="New Phytol.">
        <title>Phylogenomics of Endogonaceae and evolution of mycorrhizas within Mucoromycota.</title>
        <authorList>
            <person name="Chang Y."/>
            <person name="Desiro A."/>
            <person name="Na H."/>
            <person name="Sandor L."/>
            <person name="Lipzen A."/>
            <person name="Clum A."/>
            <person name="Barry K."/>
            <person name="Grigoriev I.V."/>
            <person name="Martin F.M."/>
            <person name="Stajich J.E."/>
            <person name="Smith M.E."/>
            <person name="Bonito G."/>
            <person name="Spatafora J.W."/>
        </authorList>
    </citation>
    <scope>NUCLEOTIDE SEQUENCE [LARGE SCALE GENOMIC DNA]</scope>
    <source>
        <strain evidence="3 4">GMNB39</strain>
    </source>
</reference>
<protein>
    <recommendedName>
        <fullName evidence="2">Methyltransferase domain-containing protein</fullName>
    </recommendedName>
</protein>
<evidence type="ECO:0000256" key="1">
    <source>
        <dbReference type="SAM" id="MobiDB-lite"/>
    </source>
</evidence>
<feature type="domain" description="Methyltransferase" evidence="2">
    <location>
        <begin position="144"/>
        <end position="234"/>
    </location>
</feature>
<proteinExistence type="predicted"/>
<feature type="compositionally biased region" description="Basic residues" evidence="1">
    <location>
        <begin position="37"/>
        <end position="46"/>
    </location>
</feature>
<dbReference type="Gene3D" id="3.40.50.150">
    <property type="entry name" value="Vaccinia Virus protein VP39"/>
    <property type="match status" value="1"/>
</dbReference>
<dbReference type="PANTHER" id="PTHR43591:SF24">
    <property type="entry name" value="2-METHOXY-6-POLYPRENYL-1,4-BENZOQUINOL METHYLASE, MITOCHONDRIAL"/>
    <property type="match status" value="1"/>
</dbReference>
<evidence type="ECO:0000313" key="3">
    <source>
        <dbReference type="EMBL" id="RUP43405.1"/>
    </source>
</evidence>
<dbReference type="Proteomes" id="UP000268093">
    <property type="component" value="Unassembled WGS sequence"/>
</dbReference>
<keyword evidence="4" id="KW-1185">Reference proteome</keyword>
<dbReference type="AlphaFoldDB" id="A0A433CXU9"/>
<dbReference type="SUPFAM" id="SSF53335">
    <property type="entry name" value="S-adenosyl-L-methionine-dependent methyltransferases"/>
    <property type="match status" value="1"/>
</dbReference>
<dbReference type="PANTHER" id="PTHR43591">
    <property type="entry name" value="METHYLTRANSFERASE"/>
    <property type="match status" value="1"/>
</dbReference>
<dbReference type="OrthoDB" id="2013972at2759"/>
<dbReference type="EMBL" id="RBNI01011070">
    <property type="protein sequence ID" value="RUP43405.1"/>
    <property type="molecule type" value="Genomic_DNA"/>
</dbReference>
<dbReference type="Pfam" id="PF13649">
    <property type="entry name" value="Methyltransf_25"/>
    <property type="match status" value="1"/>
</dbReference>
<sequence>MPPVRSASRMWARLLSFFRSRFRAGDMGQTSSNISFRVRRLRRRTPRPPEQDSSLADNDRPVARDDSASFQAFNKDLHDAVAGDTPNFGWQETSQTQRMQKQYIWPPGETERERMQTQHQILKMAFGGRSHFGPTEQFPPGAKILDVGRGEMFWMLDMAAEFPEAELHVVDFVGAYTHTDLPSNIQIHTCDVDIPLPFPDNTFDYVHQRMMNFHLKEEDWPRLVNEYARVAKRGAVIELFEPDSYIHNPGPMTDTFVIATMFAVRSRGINPSIARQLKQLLERAKVRDVVYEMVSIPLGDYGGPIGTRWKINNQALMRASAPFLAKALGFTPDEMEDKAQQVEQEFEEFRSYDNVRVAYGFKR</sequence>
<dbReference type="GO" id="GO:0008168">
    <property type="term" value="F:methyltransferase activity"/>
    <property type="evidence" value="ECO:0007669"/>
    <property type="project" value="TreeGrafter"/>
</dbReference>
<evidence type="ECO:0000259" key="2">
    <source>
        <dbReference type="Pfam" id="PF13649"/>
    </source>
</evidence>
<organism evidence="3 4">
    <name type="scientific">Jimgerdemannia flammicorona</name>
    <dbReference type="NCBI Taxonomy" id="994334"/>
    <lineage>
        <taxon>Eukaryota</taxon>
        <taxon>Fungi</taxon>
        <taxon>Fungi incertae sedis</taxon>
        <taxon>Mucoromycota</taxon>
        <taxon>Mucoromycotina</taxon>
        <taxon>Endogonomycetes</taxon>
        <taxon>Endogonales</taxon>
        <taxon>Endogonaceae</taxon>
        <taxon>Jimgerdemannia</taxon>
    </lineage>
</organism>
<evidence type="ECO:0000313" key="4">
    <source>
        <dbReference type="Proteomes" id="UP000268093"/>
    </source>
</evidence>
<accession>A0A433CXU9</accession>
<feature type="region of interest" description="Disordered" evidence="1">
    <location>
        <begin position="35"/>
        <end position="63"/>
    </location>
</feature>
<gene>
    <name evidence="3" type="ORF">BC936DRAFT_137224</name>
</gene>